<name>A0A0C9UW09_SPHS4</name>
<accession>A0A0C9UW09</accession>
<dbReference type="HOGENOM" id="CLU_1631120_0_0_1"/>
<evidence type="ECO:0000313" key="1">
    <source>
        <dbReference type="EMBL" id="KIJ39059.1"/>
    </source>
</evidence>
<sequence length="163" mass="19237">RPELRTSGKLIYALFDFDLGLMLASTPSATNTRFPAWRSFEHYTLIIPFLAPFLDRLVFDELNSRFTSSEALAFFEGMHMKLTPAELSAKFPPPFQSGPFWQSERYNRWYGLPEEFLERWSHFRAPAPSLYTKLLRRICLTHWGVRCVCAIRRIMRSRRELLI</sequence>
<dbReference type="EMBL" id="KN837155">
    <property type="protein sequence ID" value="KIJ39059.1"/>
    <property type="molecule type" value="Genomic_DNA"/>
</dbReference>
<dbReference type="Proteomes" id="UP000054279">
    <property type="component" value="Unassembled WGS sequence"/>
</dbReference>
<feature type="non-terminal residue" evidence="1">
    <location>
        <position position="163"/>
    </location>
</feature>
<protein>
    <submittedName>
        <fullName evidence="1">Uncharacterized protein</fullName>
    </submittedName>
</protein>
<gene>
    <name evidence="1" type="ORF">M422DRAFT_175776</name>
</gene>
<keyword evidence="2" id="KW-1185">Reference proteome</keyword>
<dbReference type="OrthoDB" id="2722301at2759"/>
<reference evidence="1 2" key="1">
    <citation type="submission" date="2014-06" db="EMBL/GenBank/DDBJ databases">
        <title>Evolutionary Origins and Diversification of the Mycorrhizal Mutualists.</title>
        <authorList>
            <consortium name="DOE Joint Genome Institute"/>
            <consortium name="Mycorrhizal Genomics Consortium"/>
            <person name="Kohler A."/>
            <person name="Kuo A."/>
            <person name="Nagy L.G."/>
            <person name="Floudas D."/>
            <person name="Copeland A."/>
            <person name="Barry K.W."/>
            <person name="Cichocki N."/>
            <person name="Veneault-Fourrey C."/>
            <person name="LaButti K."/>
            <person name="Lindquist E.A."/>
            <person name="Lipzen A."/>
            <person name="Lundell T."/>
            <person name="Morin E."/>
            <person name="Murat C."/>
            <person name="Riley R."/>
            <person name="Ohm R."/>
            <person name="Sun H."/>
            <person name="Tunlid A."/>
            <person name="Henrissat B."/>
            <person name="Grigoriev I.V."/>
            <person name="Hibbett D.S."/>
            <person name="Martin F."/>
        </authorList>
    </citation>
    <scope>NUCLEOTIDE SEQUENCE [LARGE SCALE GENOMIC DNA]</scope>
    <source>
        <strain evidence="1 2">SS14</strain>
    </source>
</reference>
<organism evidence="1 2">
    <name type="scientific">Sphaerobolus stellatus (strain SS14)</name>
    <dbReference type="NCBI Taxonomy" id="990650"/>
    <lineage>
        <taxon>Eukaryota</taxon>
        <taxon>Fungi</taxon>
        <taxon>Dikarya</taxon>
        <taxon>Basidiomycota</taxon>
        <taxon>Agaricomycotina</taxon>
        <taxon>Agaricomycetes</taxon>
        <taxon>Phallomycetidae</taxon>
        <taxon>Geastrales</taxon>
        <taxon>Sphaerobolaceae</taxon>
        <taxon>Sphaerobolus</taxon>
    </lineage>
</organism>
<proteinExistence type="predicted"/>
<dbReference type="AlphaFoldDB" id="A0A0C9UW09"/>
<evidence type="ECO:0000313" key="2">
    <source>
        <dbReference type="Proteomes" id="UP000054279"/>
    </source>
</evidence>